<dbReference type="PIRSF" id="PIRSF037029">
    <property type="entry name" value="BAG_1"/>
    <property type="match status" value="1"/>
</dbReference>
<keyword evidence="7" id="KW-1185">Reference proteome</keyword>
<dbReference type="InterPro" id="IPR017093">
    <property type="entry name" value="BAG-1"/>
</dbReference>
<dbReference type="SMART" id="SM00213">
    <property type="entry name" value="UBQ"/>
    <property type="match status" value="1"/>
</dbReference>
<reference evidence="8" key="1">
    <citation type="submission" date="2025-08" db="UniProtKB">
        <authorList>
            <consortium name="RefSeq"/>
        </authorList>
    </citation>
    <scope>IDENTIFICATION</scope>
</reference>
<dbReference type="InterPro" id="IPR029071">
    <property type="entry name" value="Ubiquitin-like_domsf"/>
</dbReference>
<sequence>MKKKIQFRVARSEEMAQREEVARTEEMAQSEEMARSEEMTRSEEVAQSEEMAATGLNVTVSHNNEKHNLYVTLQQGTSEPVVQDLAQLVEEATGVPVAFQKLIFKGKSLKEMEQPLSALGIQNGCRVMLIGKKNSLEEQVELKKLKDLEKAVEKIANQLEELNKDFAGIQQILPENFKDSRLKRKGLVTKVQAFLAECDTVEQNIGQETERLQSTNFALAD</sequence>
<gene>
    <name evidence="8" type="primary">BAG1</name>
</gene>
<dbReference type="InterPro" id="IPR039773">
    <property type="entry name" value="BAG_chaperone_regulator"/>
</dbReference>
<keyword evidence="3" id="KW-0175">Coiled coil</keyword>
<evidence type="ECO:0000256" key="3">
    <source>
        <dbReference type="SAM" id="Coils"/>
    </source>
</evidence>
<evidence type="ECO:0000256" key="1">
    <source>
        <dbReference type="ARBA" id="ARBA00022374"/>
    </source>
</evidence>
<dbReference type="CDD" id="cd01812">
    <property type="entry name" value="Ubl_BAG1"/>
    <property type="match status" value="1"/>
</dbReference>
<evidence type="ECO:0000259" key="6">
    <source>
        <dbReference type="PROSITE" id="PS51035"/>
    </source>
</evidence>
<feature type="coiled-coil region" evidence="3">
    <location>
        <begin position="142"/>
        <end position="172"/>
    </location>
</feature>
<dbReference type="SUPFAM" id="SSF63491">
    <property type="entry name" value="BAG domain"/>
    <property type="match status" value="1"/>
</dbReference>
<dbReference type="Gene3D" id="3.10.20.90">
    <property type="entry name" value="Phosphatidylinositol 3-kinase Catalytic Subunit, Chain A, domain 1"/>
    <property type="match status" value="1"/>
</dbReference>
<dbReference type="AlphaFoldDB" id="A0A2Y9QPE4"/>
<feature type="domain" description="BAG" evidence="6">
    <location>
        <begin position="172"/>
        <end position="202"/>
    </location>
</feature>
<dbReference type="GO" id="GO:0016020">
    <property type="term" value="C:membrane"/>
    <property type="evidence" value="ECO:0007669"/>
    <property type="project" value="TreeGrafter"/>
</dbReference>
<dbReference type="GO" id="GO:0000774">
    <property type="term" value="F:adenyl-nucleotide exchange factor activity"/>
    <property type="evidence" value="ECO:0007669"/>
    <property type="project" value="TreeGrafter"/>
</dbReference>
<organism evidence="7 8">
    <name type="scientific">Trichechus manatus latirostris</name>
    <name type="common">Florida manatee</name>
    <dbReference type="NCBI Taxonomy" id="127582"/>
    <lineage>
        <taxon>Eukaryota</taxon>
        <taxon>Metazoa</taxon>
        <taxon>Chordata</taxon>
        <taxon>Craniata</taxon>
        <taxon>Vertebrata</taxon>
        <taxon>Euteleostomi</taxon>
        <taxon>Mammalia</taxon>
        <taxon>Eutheria</taxon>
        <taxon>Afrotheria</taxon>
        <taxon>Sirenia</taxon>
        <taxon>Trichechidae</taxon>
        <taxon>Trichechus</taxon>
    </lineage>
</organism>
<dbReference type="PROSITE" id="PS51035">
    <property type="entry name" value="BAG"/>
    <property type="match status" value="1"/>
</dbReference>
<dbReference type="PROSITE" id="PS50053">
    <property type="entry name" value="UBIQUITIN_2"/>
    <property type="match status" value="1"/>
</dbReference>
<dbReference type="InterPro" id="IPR036533">
    <property type="entry name" value="BAG_dom_sf"/>
</dbReference>
<dbReference type="GO" id="GO:0050821">
    <property type="term" value="P:protein stabilization"/>
    <property type="evidence" value="ECO:0007669"/>
    <property type="project" value="TreeGrafter"/>
</dbReference>
<evidence type="ECO:0000256" key="2">
    <source>
        <dbReference type="ARBA" id="ARBA00023186"/>
    </source>
</evidence>
<dbReference type="InterPro" id="IPR000626">
    <property type="entry name" value="Ubiquitin-like_dom"/>
</dbReference>
<dbReference type="CTD" id="573"/>
<dbReference type="InterPro" id="IPR003103">
    <property type="entry name" value="BAG_domain"/>
</dbReference>
<evidence type="ECO:0000259" key="5">
    <source>
        <dbReference type="PROSITE" id="PS50053"/>
    </source>
</evidence>
<proteinExistence type="predicted"/>
<dbReference type="Proteomes" id="UP000248480">
    <property type="component" value="Unplaced"/>
</dbReference>
<feature type="compositionally biased region" description="Basic and acidic residues" evidence="4">
    <location>
        <begin position="10"/>
        <end position="43"/>
    </location>
</feature>
<dbReference type="PANTHER" id="PTHR12329:SF16">
    <property type="entry name" value="BAG FAMILY MOLECULAR CHAPERONE REGULATOR 1"/>
    <property type="match status" value="1"/>
</dbReference>
<feature type="domain" description="Ubiquitin-like" evidence="5">
    <location>
        <begin position="56"/>
        <end position="136"/>
    </location>
</feature>
<evidence type="ECO:0000313" key="7">
    <source>
        <dbReference type="Proteomes" id="UP000248480"/>
    </source>
</evidence>
<dbReference type="GO" id="GO:0051087">
    <property type="term" value="F:protein-folding chaperone binding"/>
    <property type="evidence" value="ECO:0007669"/>
    <property type="project" value="InterPro"/>
</dbReference>
<dbReference type="GO" id="GO:0005634">
    <property type="term" value="C:nucleus"/>
    <property type="evidence" value="ECO:0007669"/>
    <property type="project" value="TreeGrafter"/>
</dbReference>
<name>A0A2Y9QPE4_TRIMA</name>
<feature type="region of interest" description="Disordered" evidence="4">
    <location>
        <begin position="1"/>
        <end position="43"/>
    </location>
</feature>
<dbReference type="GeneID" id="101362011"/>
<dbReference type="GO" id="GO:0005829">
    <property type="term" value="C:cytosol"/>
    <property type="evidence" value="ECO:0007669"/>
    <property type="project" value="TreeGrafter"/>
</dbReference>
<dbReference type="SUPFAM" id="SSF54236">
    <property type="entry name" value="Ubiquitin-like"/>
    <property type="match status" value="1"/>
</dbReference>
<evidence type="ECO:0000313" key="8">
    <source>
        <dbReference type="RefSeq" id="XP_023583311.1"/>
    </source>
</evidence>
<protein>
    <recommendedName>
        <fullName evidence="1">BAG family molecular chaperone regulator 1</fullName>
    </recommendedName>
</protein>
<dbReference type="PANTHER" id="PTHR12329">
    <property type="entry name" value="BCL2-ASSOCIATED ATHANOGENE"/>
    <property type="match status" value="1"/>
</dbReference>
<keyword evidence="2" id="KW-0143">Chaperone</keyword>
<dbReference type="Pfam" id="PF00240">
    <property type="entry name" value="ubiquitin"/>
    <property type="match status" value="1"/>
</dbReference>
<accession>A0A2Y9QPE4</accession>
<dbReference type="RefSeq" id="XP_023583311.1">
    <property type="nucleotide sequence ID" value="XM_023727543.1"/>
</dbReference>
<dbReference type="Gene3D" id="1.20.58.120">
    <property type="entry name" value="BAG domain"/>
    <property type="match status" value="2"/>
</dbReference>
<evidence type="ECO:0000256" key="4">
    <source>
        <dbReference type="SAM" id="MobiDB-lite"/>
    </source>
</evidence>